<dbReference type="PROSITE" id="PS50088">
    <property type="entry name" value="ANK_REPEAT"/>
    <property type="match status" value="1"/>
</dbReference>
<protein>
    <submittedName>
        <fullName evidence="3">Uncharacterized protein</fullName>
    </submittedName>
</protein>
<keyword evidence="4" id="KW-1185">Reference proteome</keyword>
<dbReference type="EMBL" id="JROU02002058">
    <property type="protein sequence ID" value="OEH74365.1"/>
    <property type="molecule type" value="Genomic_DNA"/>
</dbReference>
<keyword evidence="2" id="KW-0812">Transmembrane</keyword>
<name>A0A1D3CT45_9EIME</name>
<dbReference type="InterPro" id="IPR036770">
    <property type="entry name" value="Ankyrin_rpt-contain_sf"/>
</dbReference>
<dbReference type="PROSITE" id="PS50297">
    <property type="entry name" value="ANK_REP_REGION"/>
    <property type="match status" value="1"/>
</dbReference>
<comment type="caution">
    <text evidence="3">The sequence shown here is derived from an EMBL/GenBank/DDBJ whole genome shotgun (WGS) entry which is preliminary data.</text>
</comment>
<organism evidence="3 4">
    <name type="scientific">Cyclospora cayetanensis</name>
    <dbReference type="NCBI Taxonomy" id="88456"/>
    <lineage>
        <taxon>Eukaryota</taxon>
        <taxon>Sar</taxon>
        <taxon>Alveolata</taxon>
        <taxon>Apicomplexa</taxon>
        <taxon>Conoidasida</taxon>
        <taxon>Coccidia</taxon>
        <taxon>Eucoccidiorida</taxon>
        <taxon>Eimeriorina</taxon>
        <taxon>Eimeriidae</taxon>
        <taxon>Cyclospora</taxon>
    </lineage>
</organism>
<dbReference type="InParanoid" id="A0A1D3CT45"/>
<evidence type="ECO:0000256" key="1">
    <source>
        <dbReference type="PROSITE-ProRule" id="PRU00023"/>
    </source>
</evidence>
<evidence type="ECO:0000313" key="4">
    <source>
        <dbReference type="Proteomes" id="UP000095192"/>
    </source>
</evidence>
<accession>A0A1D3CT45</accession>
<dbReference type="Proteomes" id="UP000095192">
    <property type="component" value="Unassembled WGS sequence"/>
</dbReference>
<keyword evidence="2" id="KW-1133">Transmembrane helix</keyword>
<reference evidence="3 4" key="1">
    <citation type="journal article" date="2016" name="BMC Genomics">
        <title>Comparative genomics reveals Cyclospora cayetanensis possesses coccidia-like metabolism and invasion components but unique surface antigens.</title>
        <authorList>
            <person name="Liu S."/>
            <person name="Wang L."/>
            <person name="Zheng H."/>
            <person name="Xu Z."/>
            <person name="Roellig D.M."/>
            <person name="Li N."/>
            <person name="Frace M.A."/>
            <person name="Tang K."/>
            <person name="Arrowood M.J."/>
            <person name="Moss D.M."/>
            <person name="Zhang L."/>
            <person name="Feng Y."/>
            <person name="Xiao L."/>
        </authorList>
    </citation>
    <scope>NUCLEOTIDE SEQUENCE [LARGE SCALE GENOMIC DNA]</scope>
    <source>
        <strain evidence="3 4">CHN_HEN01</strain>
    </source>
</reference>
<dbReference type="Gene3D" id="1.25.40.20">
    <property type="entry name" value="Ankyrin repeat-containing domain"/>
    <property type="match status" value="1"/>
</dbReference>
<gene>
    <name evidence="3" type="ORF">cyc_00830</name>
</gene>
<evidence type="ECO:0000256" key="2">
    <source>
        <dbReference type="SAM" id="Phobius"/>
    </source>
</evidence>
<sequence length="471" mass="50846">MLQAEETTKTAHYWDLVHGRGRVAYFLSTRSLLKIIKPILKQEGLEAAAQVLMEDAHAAALASVACGSALQQDHAPQYRHQRERVVKRSLPRSHTLLEFMCGSRPTHVSSFFPLLLLVGDGTCMLGGHFLMHLSLFFLLDLVLRCPFSGLDDIIARSTTDNTDAQGPCDEALLQVLHSAAYALPIGGILLLIEPTKHAPELLLSLYKALQHPVLACRFLLCEGAELVGPSNDVLLLRLRRHTDAAECMQALEHFHTNNIVKMAAKKPFRSCLSDALEAPQSVQQAMPLLHRLSLIQQADELAFLLLQASKEGDLLAATKLLALGADVNHGSTGSESPLHAAIAAGAPQLVDLLFRHGAEAMEGPSGCPLLHAAELLLQEAVSAGFKLPQELECKAGTSWSAAVPGNQQLPSAIRVLSWVEGEMARLMTGGKPCGVSSQGDDFLQKAAGIHPIRGLIWPFGDPLEEQIGPPV</sequence>
<evidence type="ECO:0000313" key="3">
    <source>
        <dbReference type="EMBL" id="OEH74365.1"/>
    </source>
</evidence>
<keyword evidence="1" id="KW-0040">ANK repeat</keyword>
<keyword evidence="2" id="KW-0472">Membrane</keyword>
<dbReference type="VEuPathDB" id="ToxoDB:LOC34617937"/>
<feature type="transmembrane region" description="Helical" evidence="2">
    <location>
        <begin position="114"/>
        <end position="139"/>
    </location>
</feature>
<feature type="repeat" description="ANK" evidence="1">
    <location>
        <begin position="333"/>
        <end position="359"/>
    </location>
</feature>
<proteinExistence type="predicted"/>
<dbReference type="AlphaFoldDB" id="A0A1D3CT45"/>
<dbReference type="VEuPathDB" id="ToxoDB:cyc_00830"/>
<dbReference type="SUPFAM" id="SSF48403">
    <property type="entry name" value="Ankyrin repeat"/>
    <property type="match status" value="1"/>
</dbReference>
<dbReference type="InterPro" id="IPR002110">
    <property type="entry name" value="Ankyrin_rpt"/>
</dbReference>